<evidence type="ECO:0000313" key="1">
    <source>
        <dbReference type="EMBL" id="GEP70664.1"/>
    </source>
</evidence>
<dbReference type="AlphaFoldDB" id="A0A512PHJ5"/>
<accession>A0A512PHJ5</accession>
<evidence type="ECO:0008006" key="3">
    <source>
        <dbReference type="Google" id="ProtNLM"/>
    </source>
</evidence>
<name>A0A512PHJ5_9CELL</name>
<dbReference type="InterPro" id="IPR053860">
    <property type="entry name" value="DUF6932"/>
</dbReference>
<dbReference type="Pfam" id="PF22014">
    <property type="entry name" value="DUF6932"/>
    <property type="match status" value="1"/>
</dbReference>
<dbReference type="OrthoDB" id="4578284at2"/>
<keyword evidence="2" id="KW-1185">Reference proteome</keyword>
<proteinExistence type="predicted"/>
<organism evidence="1 2">
    <name type="scientific">Cellulomonas soli</name>
    <dbReference type="NCBI Taxonomy" id="931535"/>
    <lineage>
        <taxon>Bacteria</taxon>
        <taxon>Bacillati</taxon>
        <taxon>Actinomycetota</taxon>
        <taxon>Actinomycetes</taxon>
        <taxon>Micrococcales</taxon>
        <taxon>Cellulomonadaceae</taxon>
        <taxon>Cellulomonas</taxon>
    </lineage>
</organism>
<reference evidence="1 2" key="1">
    <citation type="submission" date="2019-07" db="EMBL/GenBank/DDBJ databases">
        <title>Whole genome shotgun sequence of Cellulomonas soli NBRC 109434.</title>
        <authorList>
            <person name="Hosoyama A."/>
            <person name="Uohara A."/>
            <person name="Ohji S."/>
            <person name="Ichikawa N."/>
        </authorList>
    </citation>
    <scope>NUCLEOTIDE SEQUENCE [LARGE SCALE GENOMIC DNA]</scope>
    <source>
        <strain evidence="1 2">NBRC 109434</strain>
    </source>
</reference>
<evidence type="ECO:0000313" key="2">
    <source>
        <dbReference type="Proteomes" id="UP000321798"/>
    </source>
</evidence>
<protein>
    <recommendedName>
        <fullName evidence="3">Polymerase nucleotidyl transferase domain-containing protein</fullName>
    </recommendedName>
</protein>
<dbReference type="EMBL" id="BKAL01000015">
    <property type="protein sequence ID" value="GEP70664.1"/>
    <property type="molecule type" value="Genomic_DNA"/>
</dbReference>
<gene>
    <name evidence="1" type="ORF">CSO01_33790</name>
</gene>
<sequence length="132" mass="14635">MDDLERYIELLDRLGLALDSVWLDGSFISGKVTPGDIDCSPVIDAARSAPDPSITADLNDMWIAPRNRWKHEPVPGIGRTLNLDIYGIVKVPDAHPGHGTYAALRGHWDDWWQRSRATGETLAKGYVEVVLS</sequence>
<dbReference type="Proteomes" id="UP000321798">
    <property type="component" value="Unassembled WGS sequence"/>
</dbReference>
<comment type="caution">
    <text evidence="1">The sequence shown here is derived from an EMBL/GenBank/DDBJ whole genome shotgun (WGS) entry which is preliminary data.</text>
</comment>